<name>M8A806_TRIUA</name>
<dbReference type="OMA" id="HKLMEVW"/>
<organism evidence="1">
    <name type="scientific">Triticum urartu</name>
    <name type="common">Red wild einkorn</name>
    <name type="synonym">Crithodium urartu</name>
    <dbReference type="NCBI Taxonomy" id="4572"/>
    <lineage>
        <taxon>Eukaryota</taxon>
        <taxon>Viridiplantae</taxon>
        <taxon>Streptophyta</taxon>
        <taxon>Embryophyta</taxon>
        <taxon>Tracheophyta</taxon>
        <taxon>Spermatophyta</taxon>
        <taxon>Magnoliopsida</taxon>
        <taxon>Liliopsida</taxon>
        <taxon>Poales</taxon>
        <taxon>Poaceae</taxon>
        <taxon>BOP clade</taxon>
        <taxon>Pooideae</taxon>
        <taxon>Triticodae</taxon>
        <taxon>Triticeae</taxon>
        <taxon>Triticinae</taxon>
        <taxon>Triticum</taxon>
    </lineage>
</organism>
<dbReference type="AlphaFoldDB" id="M8A806"/>
<accession>M8A806</accession>
<dbReference type="EMBL" id="KD104673">
    <property type="protein sequence ID" value="EMS60820.1"/>
    <property type="molecule type" value="Genomic_DNA"/>
</dbReference>
<reference evidence="1" key="1">
    <citation type="journal article" date="2013" name="Nature">
        <title>Draft genome of the wheat A-genome progenitor Triticum urartu.</title>
        <authorList>
            <person name="Ling H.Q."/>
            <person name="Zhao S."/>
            <person name="Liu D."/>
            <person name="Wang J."/>
            <person name="Sun H."/>
            <person name="Zhang C."/>
            <person name="Fan H."/>
            <person name="Li D."/>
            <person name="Dong L."/>
            <person name="Tao Y."/>
            <person name="Gao C."/>
            <person name="Wu H."/>
            <person name="Li Y."/>
            <person name="Cui Y."/>
            <person name="Guo X."/>
            <person name="Zheng S."/>
            <person name="Wang B."/>
            <person name="Yu K."/>
            <person name="Liang Q."/>
            <person name="Yang W."/>
            <person name="Lou X."/>
            <person name="Chen J."/>
            <person name="Feng M."/>
            <person name="Jian J."/>
            <person name="Zhang X."/>
            <person name="Luo G."/>
            <person name="Jiang Y."/>
            <person name="Liu J."/>
            <person name="Wang Z."/>
            <person name="Sha Y."/>
            <person name="Zhang B."/>
            <person name="Wu H."/>
            <person name="Tang D."/>
            <person name="Shen Q."/>
            <person name="Xue P."/>
            <person name="Zou S."/>
            <person name="Wang X."/>
            <person name="Liu X."/>
            <person name="Wang F."/>
            <person name="Yang Y."/>
            <person name="An X."/>
            <person name="Dong Z."/>
            <person name="Zhang K."/>
            <person name="Zhang X."/>
            <person name="Luo M.C."/>
            <person name="Dvorak J."/>
            <person name="Tong Y."/>
            <person name="Wang J."/>
            <person name="Yang H."/>
            <person name="Li Z."/>
            <person name="Wang D."/>
            <person name="Zhang A."/>
            <person name="Wang J."/>
        </authorList>
    </citation>
    <scope>NUCLEOTIDE SEQUENCE</scope>
</reference>
<evidence type="ECO:0000313" key="1">
    <source>
        <dbReference type="EMBL" id="EMS60820.1"/>
    </source>
</evidence>
<gene>
    <name evidence="1" type="ORF">TRIUR3_35185</name>
</gene>
<sequence length="208" mass="23752">MRAPYLPTTEPVVLRMRWVSAMVLVCSSDEIVSAMLLVCSSDERRTGADLILLNPNEADSLNKSLLQDDAFYYLQSRFTLSPNVYELTSQMSRSKVETHRLIVTSLDYCWTSRHGFAKVHKLMEVWKIFKLLKIWKTYNEVGGVIMPYVLFVESGDCSAHFGCGTSRNLCTHFVLPGNGARNLSCYLLSMRWFSLEEERVMQQSSIGK</sequence>
<protein>
    <submittedName>
        <fullName evidence="1">Uncharacterized protein</fullName>
    </submittedName>
</protein>
<proteinExistence type="predicted"/>